<dbReference type="AlphaFoldDB" id="A0A1G2QZU8"/>
<dbReference type="SUPFAM" id="SSF56059">
    <property type="entry name" value="Glutathione synthetase ATP-binding domain-like"/>
    <property type="match status" value="1"/>
</dbReference>
<dbReference type="SUPFAM" id="SSF52440">
    <property type="entry name" value="PreATP-grasp domain"/>
    <property type="match status" value="1"/>
</dbReference>
<dbReference type="InterPro" id="IPR005482">
    <property type="entry name" value="Biotin_COase_C"/>
</dbReference>
<evidence type="ECO:0000313" key="10">
    <source>
        <dbReference type="EMBL" id="OHA65649.1"/>
    </source>
</evidence>
<dbReference type="EC" id="6.3.4.14" evidence="2"/>
<dbReference type="InterPro" id="IPR011054">
    <property type="entry name" value="Rudment_hybrid_motif"/>
</dbReference>
<name>A0A1G2QZU8_9BACT</name>
<dbReference type="PROSITE" id="PS00867">
    <property type="entry name" value="CPSASE_2"/>
    <property type="match status" value="1"/>
</dbReference>
<dbReference type="GO" id="GO:0005524">
    <property type="term" value="F:ATP binding"/>
    <property type="evidence" value="ECO:0007669"/>
    <property type="project" value="UniProtKB-UniRule"/>
</dbReference>
<dbReference type="SUPFAM" id="SSF51246">
    <property type="entry name" value="Rudiment single hybrid motif"/>
    <property type="match status" value="1"/>
</dbReference>
<evidence type="ECO:0000256" key="6">
    <source>
        <dbReference type="ARBA" id="ARBA00048600"/>
    </source>
</evidence>
<keyword evidence="3" id="KW-0436">Ligase</keyword>
<evidence type="ECO:0000256" key="4">
    <source>
        <dbReference type="ARBA" id="ARBA00022741"/>
    </source>
</evidence>
<dbReference type="InterPro" id="IPR011764">
    <property type="entry name" value="Biotin_carboxylation_dom"/>
</dbReference>
<dbReference type="PANTHER" id="PTHR48095:SF2">
    <property type="entry name" value="BIOTIN CARBOXYLASE, CHLOROPLASTIC"/>
    <property type="match status" value="1"/>
</dbReference>
<dbReference type="Gene3D" id="3.30.470.20">
    <property type="entry name" value="ATP-grasp fold, B domain"/>
    <property type="match status" value="1"/>
</dbReference>
<dbReference type="Pfam" id="PF00289">
    <property type="entry name" value="Biotin_carb_N"/>
    <property type="match status" value="1"/>
</dbReference>
<dbReference type="InterPro" id="IPR051602">
    <property type="entry name" value="ACC_Biotin_Carboxylase"/>
</dbReference>
<dbReference type="GO" id="GO:0004075">
    <property type="term" value="F:biotin carboxylase activity"/>
    <property type="evidence" value="ECO:0007669"/>
    <property type="project" value="UniProtKB-EC"/>
</dbReference>
<gene>
    <name evidence="10" type="ORF">A3C04_01615</name>
</gene>
<dbReference type="InterPro" id="IPR011761">
    <property type="entry name" value="ATP-grasp"/>
</dbReference>
<dbReference type="InterPro" id="IPR016185">
    <property type="entry name" value="PreATP-grasp_dom_sf"/>
</dbReference>
<evidence type="ECO:0000259" key="8">
    <source>
        <dbReference type="PROSITE" id="PS50975"/>
    </source>
</evidence>
<keyword evidence="5 7" id="KW-0067">ATP-binding</keyword>
<dbReference type="Proteomes" id="UP000178092">
    <property type="component" value="Unassembled WGS sequence"/>
</dbReference>
<evidence type="ECO:0000259" key="9">
    <source>
        <dbReference type="PROSITE" id="PS50979"/>
    </source>
</evidence>
<evidence type="ECO:0000313" key="11">
    <source>
        <dbReference type="Proteomes" id="UP000178092"/>
    </source>
</evidence>
<dbReference type="PROSITE" id="PS50979">
    <property type="entry name" value="BC"/>
    <property type="match status" value="1"/>
</dbReference>
<comment type="function">
    <text evidence="1">This protein is a component of the acetyl coenzyme A carboxylase complex; first, biotin carboxylase catalyzes the carboxylation of the carrier protein and then the transcarboxylase transfers the carboxyl group to form malonyl-CoA.</text>
</comment>
<evidence type="ECO:0000256" key="5">
    <source>
        <dbReference type="ARBA" id="ARBA00022840"/>
    </source>
</evidence>
<dbReference type="PROSITE" id="PS50975">
    <property type="entry name" value="ATP_GRASP"/>
    <property type="match status" value="1"/>
</dbReference>
<reference evidence="10 11" key="1">
    <citation type="journal article" date="2016" name="Nat. Commun.">
        <title>Thousands of microbial genomes shed light on interconnected biogeochemical processes in an aquifer system.</title>
        <authorList>
            <person name="Anantharaman K."/>
            <person name="Brown C.T."/>
            <person name="Hug L.A."/>
            <person name="Sharon I."/>
            <person name="Castelle C.J."/>
            <person name="Probst A.J."/>
            <person name="Thomas B.C."/>
            <person name="Singh A."/>
            <person name="Wilkins M.J."/>
            <person name="Karaoz U."/>
            <person name="Brodie E.L."/>
            <person name="Williams K.H."/>
            <person name="Hubbard S.S."/>
            <person name="Banfield J.F."/>
        </authorList>
    </citation>
    <scope>NUCLEOTIDE SEQUENCE [LARGE SCALE GENOMIC DNA]</scope>
</reference>
<feature type="domain" description="ATP-grasp" evidence="8">
    <location>
        <begin position="131"/>
        <end position="337"/>
    </location>
</feature>
<evidence type="ECO:0000256" key="7">
    <source>
        <dbReference type="PROSITE-ProRule" id="PRU00409"/>
    </source>
</evidence>
<proteinExistence type="predicted"/>
<feature type="domain" description="Biotin carboxylation" evidence="9">
    <location>
        <begin position="6"/>
        <end position="466"/>
    </location>
</feature>
<evidence type="ECO:0000256" key="2">
    <source>
        <dbReference type="ARBA" id="ARBA00013263"/>
    </source>
</evidence>
<dbReference type="GO" id="GO:0046872">
    <property type="term" value="F:metal ion binding"/>
    <property type="evidence" value="ECO:0007669"/>
    <property type="project" value="InterPro"/>
</dbReference>
<dbReference type="InterPro" id="IPR005481">
    <property type="entry name" value="BC-like_N"/>
</dbReference>
<protein>
    <recommendedName>
        <fullName evidence="2">biotin carboxylase</fullName>
        <ecNumber evidence="2">6.3.4.14</ecNumber>
    </recommendedName>
</protein>
<accession>A0A1G2QZU8</accession>
<organism evidence="10 11">
    <name type="scientific">Candidatus Wildermuthbacteria bacterium RIFCSPHIGHO2_02_FULL_45_25</name>
    <dbReference type="NCBI Taxonomy" id="1802450"/>
    <lineage>
        <taxon>Bacteria</taxon>
        <taxon>Candidatus Wildermuthiibacteriota</taxon>
    </lineage>
</organism>
<keyword evidence="4 7" id="KW-0547">Nucleotide-binding</keyword>
<dbReference type="PANTHER" id="PTHR48095">
    <property type="entry name" value="PYRUVATE CARBOXYLASE SUBUNIT A"/>
    <property type="match status" value="1"/>
</dbReference>
<dbReference type="SMART" id="SM00878">
    <property type="entry name" value="Biotin_carb_C"/>
    <property type="match status" value="1"/>
</dbReference>
<dbReference type="InterPro" id="IPR005479">
    <property type="entry name" value="CPAse_ATP-bd"/>
</dbReference>
<comment type="caution">
    <text evidence="10">The sequence shown here is derived from an EMBL/GenBank/DDBJ whole genome shotgun (WGS) entry which is preliminary data.</text>
</comment>
<evidence type="ECO:0000256" key="1">
    <source>
        <dbReference type="ARBA" id="ARBA00003761"/>
    </source>
</evidence>
<evidence type="ECO:0000256" key="3">
    <source>
        <dbReference type="ARBA" id="ARBA00022598"/>
    </source>
</evidence>
<dbReference type="Pfam" id="PF02786">
    <property type="entry name" value="CPSase_L_D2"/>
    <property type="match status" value="1"/>
</dbReference>
<comment type="catalytic activity">
    <reaction evidence="6">
        <text>N(6)-biotinyl-L-lysyl-[protein] + hydrogencarbonate + ATP = N(6)-carboxybiotinyl-L-lysyl-[protein] + ADP + phosphate + H(+)</text>
        <dbReference type="Rhea" id="RHEA:13501"/>
        <dbReference type="Rhea" id="RHEA-COMP:10505"/>
        <dbReference type="Rhea" id="RHEA-COMP:10506"/>
        <dbReference type="ChEBI" id="CHEBI:15378"/>
        <dbReference type="ChEBI" id="CHEBI:17544"/>
        <dbReference type="ChEBI" id="CHEBI:30616"/>
        <dbReference type="ChEBI" id="CHEBI:43474"/>
        <dbReference type="ChEBI" id="CHEBI:83144"/>
        <dbReference type="ChEBI" id="CHEBI:83145"/>
        <dbReference type="ChEBI" id="CHEBI:456216"/>
        <dbReference type="EC" id="6.3.4.14"/>
    </reaction>
</comment>
<sequence length="506" mass="56486">MEDVMAKPLIFVSSPCLPAARAVPTIQRLGYRAAVVVPFKPDPSKNFRGEGESVWAQHADSIFTLERPADIGAIEEVMRIAVQGKAEIFHAMWGPNSEEPTLVEACASAGILFCGSAAAVMQVAGHKPATRNMALQAGVPILQGTESITNFNPSAEFLERLGFPGRPLMVKGTNTGGGRMIYPVRTMEELEKYMRQCRDALEMGDASASSVFLEQMAENPQHIEAQGAMDRNGDIAILGLRVCSIQEMRAKRIEEVPRATQIVVEKRKEIEGYAERILHYLAKNVGFGCVLTMEFLVDCHGNVYFLEINPRVQVEHRVTEFEYDGLDMIELSILLSLGYPLKEILPSRRQNRHVIEARVYVWFKDEFVDVPYVNFPFTPGVHVDCMLPGYVVSFLTPHIANIVVQGESPEDAICRMQDYLDEVAIGGTTKEGLPIETNLWKLKAWMGDPDFRSGGYTTKFVEKFSSADLQHAESRLRGELFTRRWAQGRVDPAVSEVRYPDAVLEL</sequence>
<dbReference type="EMBL" id="MHTV01000043">
    <property type="protein sequence ID" value="OHA65649.1"/>
    <property type="molecule type" value="Genomic_DNA"/>
</dbReference>